<protein>
    <recommendedName>
        <fullName evidence="2">TOD1/MUCI70 glycosyltransferase-like domain-containing protein</fullName>
    </recommendedName>
</protein>
<dbReference type="InterPro" id="IPR048354">
    <property type="entry name" value="TOD1_MUCI70_glycTrfase_dom"/>
</dbReference>
<evidence type="ECO:0000313" key="4">
    <source>
        <dbReference type="Proteomes" id="UP001179952"/>
    </source>
</evidence>
<feature type="domain" description="TOD1/MUCI70 glycosyltransferase-like" evidence="2">
    <location>
        <begin position="106"/>
        <end position="401"/>
    </location>
</feature>
<name>A0AAV9BHR2_ACOGR</name>
<keyword evidence="1" id="KW-1133">Transmembrane helix</keyword>
<keyword evidence="1" id="KW-0472">Membrane</keyword>
<feature type="transmembrane region" description="Helical" evidence="1">
    <location>
        <begin position="12"/>
        <end position="33"/>
    </location>
</feature>
<sequence length="441" mass="50217">MASKPPLLFQSKVLCFSLLYLFSSLFFSLYISFSQTKCLFNSPPPDYLLFSYPTTYGEHKHAIPATRSSCSSPVTFTDYEVVLEEIRVLCGNSTDFGVGLRYLEDGGQSFGGGFSTQERKSFFDKTDEVPCGFFTEFPIRDSDRQAMESCKGVVVVSVIFNNHDKIRQPKNLGVETLHTVCFFMFIDNSTLQDLQSHKIISNNPTPSSRPPKVGAWNIVTVQGKLPYDDPAMNGVIPKHLVHRLFPNARYSVWLDAKLQLTADPLLLIHSMVVSEGVDMAIAKHPFNVDVMEETIATVRWKKWGDVESLRAQMEAYCENGLQPWSHKKLPYTTDVPDTALIIRKHSTGSNRFSCLLFNELNAFNPRDQLAFAFVRDLMKPPIKINMFETETFEHVTIEFRHNLKHHNEGQAKSSNKMRWVNAPRDINGSSCKWYLLKLWGD</sequence>
<reference evidence="3" key="1">
    <citation type="journal article" date="2023" name="Nat. Commun.">
        <title>Diploid and tetraploid genomes of Acorus and the evolution of monocots.</title>
        <authorList>
            <person name="Ma L."/>
            <person name="Liu K.W."/>
            <person name="Li Z."/>
            <person name="Hsiao Y.Y."/>
            <person name="Qi Y."/>
            <person name="Fu T."/>
            <person name="Tang G.D."/>
            <person name="Zhang D."/>
            <person name="Sun W.H."/>
            <person name="Liu D.K."/>
            <person name="Li Y."/>
            <person name="Chen G.Z."/>
            <person name="Liu X.D."/>
            <person name="Liao X.Y."/>
            <person name="Jiang Y.T."/>
            <person name="Yu X."/>
            <person name="Hao Y."/>
            <person name="Huang J."/>
            <person name="Zhao X.W."/>
            <person name="Ke S."/>
            <person name="Chen Y.Y."/>
            <person name="Wu W.L."/>
            <person name="Hsu J.L."/>
            <person name="Lin Y.F."/>
            <person name="Huang M.D."/>
            <person name="Li C.Y."/>
            <person name="Huang L."/>
            <person name="Wang Z.W."/>
            <person name="Zhao X."/>
            <person name="Zhong W.Y."/>
            <person name="Peng D.H."/>
            <person name="Ahmad S."/>
            <person name="Lan S."/>
            <person name="Zhang J.S."/>
            <person name="Tsai W.C."/>
            <person name="Van de Peer Y."/>
            <person name="Liu Z.J."/>
        </authorList>
    </citation>
    <scope>NUCLEOTIDE SEQUENCE</scope>
    <source>
        <strain evidence="3">SCP</strain>
    </source>
</reference>
<evidence type="ECO:0000259" key="2">
    <source>
        <dbReference type="Pfam" id="PF04765"/>
    </source>
</evidence>
<dbReference type="Proteomes" id="UP001179952">
    <property type="component" value="Unassembled WGS sequence"/>
</dbReference>
<evidence type="ECO:0000256" key="1">
    <source>
        <dbReference type="SAM" id="Phobius"/>
    </source>
</evidence>
<proteinExistence type="predicted"/>
<reference evidence="3" key="2">
    <citation type="submission" date="2023-06" db="EMBL/GenBank/DDBJ databases">
        <authorList>
            <person name="Ma L."/>
            <person name="Liu K.-W."/>
            <person name="Li Z."/>
            <person name="Hsiao Y.-Y."/>
            <person name="Qi Y."/>
            <person name="Fu T."/>
            <person name="Tang G."/>
            <person name="Zhang D."/>
            <person name="Sun W.-H."/>
            <person name="Liu D.-K."/>
            <person name="Li Y."/>
            <person name="Chen G.-Z."/>
            <person name="Liu X.-D."/>
            <person name="Liao X.-Y."/>
            <person name="Jiang Y.-T."/>
            <person name="Yu X."/>
            <person name="Hao Y."/>
            <person name="Huang J."/>
            <person name="Zhao X.-W."/>
            <person name="Ke S."/>
            <person name="Chen Y.-Y."/>
            <person name="Wu W.-L."/>
            <person name="Hsu J.-L."/>
            <person name="Lin Y.-F."/>
            <person name="Huang M.-D."/>
            <person name="Li C.-Y."/>
            <person name="Huang L."/>
            <person name="Wang Z.-W."/>
            <person name="Zhao X."/>
            <person name="Zhong W.-Y."/>
            <person name="Peng D.-H."/>
            <person name="Ahmad S."/>
            <person name="Lan S."/>
            <person name="Zhang J.-S."/>
            <person name="Tsai W.-C."/>
            <person name="Van De Peer Y."/>
            <person name="Liu Z.-J."/>
        </authorList>
    </citation>
    <scope>NUCLEOTIDE SEQUENCE</scope>
    <source>
        <strain evidence="3">SCP</strain>
        <tissue evidence="3">Leaves</tissue>
    </source>
</reference>
<dbReference type="InterPro" id="IPR006852">
    <property type="entry name" value="TOD1_MUCI70"/>
</dbReference>
<keyword evidence="1" id="KW-0812">Transmembrane</keyword>
<dbReference type="PANTHER" id="PTHR12956">
    <property type="entry name" value="ALKALINE CERAMIDASE-RELATED"/>
    <property type="match status" value="1"/>
</dbReference>
<comment type="caution">
    <text evidence="3">The sequence shown here is derived from an EMBL/GenBank/DDBJ whole genome shotgun (WGS) entry which is preliminary data.</text>
</comment>
<dbReference type="AlphaFoldDB" id="A0AAV9BHR2"/>
<dbReference type="Pfam" id="PF04765">
    <property type="entry name" value="TOD1_MUCI70"/>
    <property type="match status" value="1"/>
</dbReference>
<evidence type="ECO:0000313" key="3">
    <source>
        <dbReference type="EMBL" id="KAK1276050.1"/>
    </source>
</evidence>
<organism evidence="3 4">
    <name type="scientific">Acorus gramineus</name>
    <name type="common">Dwarf sweet flag</name>
    <dbReference type="NCBI Taxonomy" id="55184"/>
    <lineage>
        <taxon>Eukaryota</taxon>
        <taxon>Viridiplantae</taxon>
        <taxon>Streptophyta</taxon>
        <taxon>Embryophyta</taxon>
        <taxon>Tracheophyta</taxon>
        <taxon>Spermatophyta</taxon>
        <taxon>Magnoliopsida</taxon>
        <taxon>Liliopsida</taxon>
        <taxon>Acoraceae</taxon>
        <taxon>Acorus</taxon>
    </lineage>
</organism>
<dbReference type="EMBL" id="JAUJYN010000003">
    <property type="protein sequence ID" value="KAK1276050.1"/>
    <property type="molecule type" value="Genomic_DNA"/>
</dbReference>
<gene>
    <name evidence="3" type="ORF">QJS04_geneDACA000863</name>
</gene>
<accession>A0AAV9BHR2</accession>
<dbReference type="PANTHER" id="PTHR12956:SF13">
    <property type="entry name" value="ALKALINE CERAMIDASE TOD1"/>
    <property type="match status" value="1"/>
</dbReference>
<keyword evidence="4" id="KW-1185">Reference proteome</keyword>